<dbReference type="SUPFAM" id="SSF52499">
    <property type="entry name" value="Isochorismatase-like hydrolases"/>
    <property type="match status" value="1"/>
</dbReference>
<evidence type="ECO:0000256" key="1">
    <source>
        <dbReference type="ARBA" id="ARBA00022801"/>
    </source>
</evidence>
<dbReference type="AlphaFoldDB" id="A0A927B277"/>
<dbReference type="InterPro" id="IPR036380">
    <property type="entry name" value="Isochorismatase-like_sf"/>
</dbReference>
<evidence type="ECO:0000313" key="4">
    <source>
        <dbReference type="Proteomes" id="UP000653797"/>
    </source>
</evidence>
<keyword evidence="1 3" id="KW-0378">Hydrolase</keyword>
<accession>A0A927B277</accession>
<dbReference type="RefSeq" id="WP_191039648.1">
    <property type="nucleotide sequence ID" value="NZ_JACXAA010000004.1"/>
</dbReference>
<dbReference type="Pfam" id="PF00857">
    <property type="entry name" value="Isochorismatase"/>
    <property type="match status" value="1"/>
</dbReference>
<name>A0A927B277_9BACT</name>
<dbReference type="EMBL" id="JACXAA010000004">
    <property type="protein sequence ID" value="MBD2754019.1"/>
    <property type="molecule type" value="Genomic_DNA"/>
</dbReference>
<dbReference type="InterPro" id="IPR000868">
    <property type="entry name" value="Isochorismatase-like_dom"/>
</dbReference>
<sequence>MNPKDTDLHGNVPDTSPVALLIIDMINDLEFPGGDELAEPARVAAEHIAVLKRRAKALGIPVIYVNDNFGRWRSDFKEAVDHVRNDGVRGEFLASILSPESDDYVVLKPKHSSFYVTTLDTLLVYLQTKHLILTGMTTDSCILFTANDAYMRDFNISIPSDCVAAIKPTYTNDALAYMKRLLGADVTPSSQLDLATLCQDVSLV</sequence>
<keyword evidence="4" id="KW-1185">Reference proteome</keyword>
<organism evidence="3 4">
    <name type="scientific">Spirosoma validum</name>
    <dbReference type="NCBI Taxonomy" id="2771355"/>
    <lineage>
        <taxon>Bacteria</taxon>
        <taxon>Pseudomonadati</taxon>
        <taxon>Bacteroidota</taxon>
        <taxon>Cytophagia</taxon>
        <taxon>Cytophagales</taxon>
        <taxon>Cytophagaceae</taxon>
        <taxon>Spirosoma</taxon>
    </lineage>
</organism>
<proteinExistence type="predicted"/>
<dbReference type="PANTHER" id="PTHR43540">
    <property type="entry name" value="PEROXYUREIDOACRYLATE/UREIDOACRYLATE AMIDOHYDROLASE-RELATED"/>
    <property type="match status" value="1"/>
</dbReference>
<dbReference type="Proteomes" id="UP000653797">
    <property type="component" value="Unassembled WGS sequence"/>
</dbReference>
<feature type="domain" description="Isochorismatase-like" evidence="2">
    <location>
        <begin position="19"/>
        <end position="188"/>
    </location>
</feature>
<dbReference type="CDD" id="cd00431">
    <property type="entry name" value="cysteine_hydrolases"/>
    <property type="match status" value="1"/>
</dbReference>
<evidence type="ECO:0000259" key="2">
    <source>
        <dbReference type="Pfam" id="PF00857"/>
    </source>
</evidence>
<dbReference type="PANTHER" id="PTHR43540:SF6">
    <property type="entry name" value="ISOCHORISMATASE-LIKE DOMAIN-CONTAINING PROTEIN"/>
    <property type="match status" value="1"/>
</dbReference>
<gene>
    <name evidence="3" type="ORF">IC230_14015</name>
</gene>
<dbReference type="InterPro" id="IPR050272">
    <property type="entry name" value="Isochorismatase-like_hydrls"/>
</dbReference>
<dbReference type="Gene3D" id="3.40.50.850">
    <property type="entry name" value="Isochorismatase-like"/>
    <property type="match status" value="1"/>
</dbReference>
<comment type="caution">
    <text evidence="3">The sequence shown here is derived from an EMBL/GenBank/DDBJ whole genome shotgun (WGS) entry which is preliminary data.</text>
</comment>
<dbReference type="GO" id="GO:0016787">
    <property type="term" value="F:hydrolase activity"/>
    <property type="evidence" value="ECO:0007669"/>
    <property type="project" value="UniProtKB-KW"/>
</dbReference>
<evidence type="ECO:0000313" key="3">
    <source>
        <dbReference type="EMBL" id="MBD2754019.1"/>
    </source>
</evidence>
<protein>
    <submittedName>
        <fullName evidence="3">Cysteine hydrolase</fullName>
    </submittedName>
</protein>
<reference evidence="3" key="1">
    <citation type="submission" date="2020-09" db="EMBL/GenBank/DDBJ databases">
        <authorList>
            <person name="Kim M.K."/>
        </authorList>
    </citation>
    <scope>NUCLEOTIDE SEQUENCE</scope>
    <source>
        <strain evidence="3">BT704</strain>
    </source>
</reference>